<feature type="chain" id="PRO_5003154781" description="DUF4142 domain-containing protein" evidence="1">
    <location>
        <begin position="19"/>
        <end position="179"/>
    </location>
</feature>
<keyword evidence="3" id="KW-1185">Reference proteome</keyword>
<dbReference type="KEGG" id="bmx:BMS_2268"/>
<protein>
    <recommendedName>
        <fullName evidence="4">DUF4142 domain-containing protein</fullName>
    </recommendedName>
</protein>
<accession>E1X498</accession>
<sequence length="179" mass="20322">MRKIIFLLITCISLTTEASVVSALTKRVQQAFKSTKPSIELVAKGRILESNMDNLIVRTNSQMGKGEVLESIDHKIIEAEFRNEDMLETLGQLSQRNFNDRSLEKILMEEMRSVATISAHNHLILKKMSKEERAQYIAQHKQNVREALDGITSKISASGTYSFVSFKALRNIYMDLNSL</sequence>
<evidence type="ECO:0008006" key="4">
    <source>
        <dbReference type="Google" id="ProtNLM"/>
    </source>
</evidence>
<gene>
    <name evidence="2" type="ordered locus">BMS_2268</name>
</gene>
<reference evidence="3" key="1">
    <citation type="journal article" date="2013" name="ISME J.">
        <title>A small predatory core genome in the divergent marine Bacteriovorax marinus SJ and the terrestrial Bdellovibrio bacteriovorus.</title>
        <authorList>
            <person name="Crossman L.C."/>
            <person name="Chen H."/>
            <person name="Cerdeno-Tarraga A.M."/>
            <person name="Brooks K."/>
            <person name="Quail M.A."/>
            <person name="Pineiro S.A."/>
            <person name="Hobley L."/>
            <person name="Sockett R.E."/>
            <person name="Bentley S.D."/>
            <person name="Parkhill J."/>
            <person name="Williams H.N."/>
            <person name="Stine O.C."/>
        </authorList>
    </citation>
    <scope>NUCLEOTIDE SEQUENCE [LARGE SCALE GENOMIC DNA]</scope>
    <source>
        <strain evidence="3">ATCC BAA-682 / DSM 15412 / SJ</strain>
    </source>
</reference>
<evidence type="ECO:0000313" key="3">
    <source>
        <dbReference type="Proteomes" id="UP000008963"/>
    </source>
</evidence>
<evidence type="ECO:0000256" key="1">
    <source>
        <dbReference type="SAM" id="SignalP"/>
    </source>
</evidence>
<dbReference type="EMBL" id="FQ312005">
    <property type="protein sequence ID" value="CBW27070.1"/>
    <property type="molecule type" value="Genomic_DNA"/>
</dbReference>
<organism evidence="2 3">
    <name type="scientific">Halobacteriovorax marinus (strain ATCC BAA-682 / DSM 15412 / SJ)</name>
    <name type="common">Bacteriovorax marinus</name>
    <dbReference type="NCBI Taxonomy" id="862908"/>
    <lineage>
        <taxon>Bacteria</taxon>
        <taxon>Pseudomonadati</taxon>
        <taxon>Bdellovibrionota</taxon>
        <taxon>Bacteriovoracia</taxon>
        <taxon>Bacteriovoracales</taxon>
        <taxon>Halobacteriovoraceae</taxon>
        <taxon>Halobacteriovorax</taxon>
    </lineage>
</organism>
<name>E1X498_HALMS</name>
<dbReference type="HOGENOM" id="CLU_1501494_0_0_7"/>
<proteinExistence type="predicted"/>
<dbReference type="Proteomes" id="UP000008963">
    <property type="component" value="Chromosome"/>
</dbReference>
<dbReference type="AlphaFoldDB" id="E1X498"/>
<dbReference type="RefSeq" id="WP_014244847.1">
    <property type="nucleotide sequence ID" value="NC_016620.1"/>
</dbReference>
<feature type="signal peptide" evidence="1">
    <location>
        <begin position="1"/>
        <end position="18"/>
    </location>
</feature>
<evidence type="ECO:0000313" key="2">
    <source>
        <dbReference type="EMBL" id="CBW27070.1"/>
    </source>
</evidence>
<keyword evidence="1" id="KW-0732">Signal</keyword>
<dbReference type="PATRIC" id="fig|862908.3.peg.2159"/>